<evidence type="ECO:0000313" key="3">
    <source>
        <dbReference type="Proteomes" id="UP000076848"/>
    </source>
</evidence>
<dbReference type="STRING" id="288768.SAMEA3906486_02501"/>
<organism evidence="2 3">
    <name type="scientific">Bordetella ansorpii</name>
    <dbReference type="NCBI Taxonomy" id="288768"/>
    <lineage>
        <taxon>Bacteria</taxon>
        <taxon>Pseudomonadati</taxon>
        <taxon>Pseudomonadota</taxon>
        <taxon>Betaproteobacteria</taxon>
        <taxon>Burkholderiales</taxon>
        <taxon>Alcaligenaceae</taxon>
        <taxon>Bordetella</taxon>
    </lineage>
</organism>
<proteinExistence type="predicted"/>
<reference evidence="2 3" key="1">
    <citation type="submission" date="2016-04" db="EMBL/GenBank/DDBJ databases">
        <authorList>
            <consortium name="Pathogen Informatics"/>
        </authorList>
    </citation>
    <scope>NUCLEOTIDE SEQUENCE [LARGE SCALE GENOMIC DNA]</scope>
    <source>
        <strain evidence="2 3">H050680373</strain>
    </source>
</reference>
<accession>A0A157SGC1</accession>
<evidence type="ECO:0000313" key="2">
    <source>
        <dbReference type="EMBL" id="SAI69449.1"/>
    </source>
</evidence>
<feature type="compositionally biased region" description="Low complexity" evidence="1">
    <location>
        <begin position="24"/>
        <end position="35"/>
    </location>
</feature>
<keyword evidence="3" id="KW-1185">Reference proteome</keyword>
<dbReference type="Proteomes" id="UP000076848">
    <property type="component" value="Unassembled WGS sequence"/>
</dbReference>
<dbReference type="AlphaFoldDB" id="A0A157SGC1"/>
<protein>
    <submittedName>
        <fullName evidence="2">Protein of uncharacterized function (DUF1365)</fullName>
    </submittedName>
</protein>
<feature type="compositionally biased region" description="Basic and acidic residues" evidence="1">
    <location>
        <begin position="10"/>
        <end position="20"/>
    </location>
</feature>
<dbReference type="RefSeq" id="WP_082853037.1">
    <property type="nucleotide sequence ID" value="NZ_FKIF01000006.1"/>
</dbReference>
<feature type="region of interest" description="Disordered" evidence="1">
    <location>
        <begin position="1"/>
        <end position="35"/>
    </location>
</feature>
<dbReference type="Pfam" id="PF07103">
    <property type="entry name" value="DUF1365"/>
    <property type="match status" value="1"/>
</dbReference>
<dbReference type="PANTHER" id="PTHR33973">
    <property type="entry name" value="OS07G0153300 PROTEIN"/>
    <property type="match status" value="1"/>
</dbReference>
<evidence type="ECO:0000256" key="1">
    <source>
        <dbReference type="SAM" id="MobiDB-lite"/>
    </source>
</evidence>
<dbReference type="EMBL" id="FKIF01000006">
    <property type="protein sequence ID" value="SAI69449.1"/>
    <property type="molecule type" value="Genomic_DNA"/>
</dbReference>
<dbReference type="PANTHER" id="PTHR33973:SF4">
    <property type="entry name" value="OS07G0153300 PROTEIN"/>
    <property type="match status" value="1"/>
</dbReference>
<gene>
    <name evidence="2" type="ORF">SAMEA3906486_02501</name>
</gene>
<dbReference type="InterPro" id="IPR010775">
    <property type="entry name" value="DUF1365"/>
</dbReference>
<dbReference type="OrthoDB" id="9778801at2"/>
<name>A0A157SGC1_9BORD</name>
<sequence>MNIGAPSADIHARTRREGGRPVEAPASASADARTASGTLHSAVYEGCVRHTRHRPRRHAFQFRIAQLYLDLDELDQAFAKRLLWSVNRRNLAEWRREDYLDGASGMPLKDAVRQRIAAELGRAPQGPIRMLTHLRYAGYVFNPVTFYYCYAEDGQTLDTIVADITNTPWRERHAYVLPVDRAEHQGRALRWRFGKRFHVSPFMAMARGYDWRFTAPGDELRVHMKVLDGDHPEFDADLALQRHALDGASLARVLWRYPLMTAQVIGAIHWQALRLWIKRTPVHDHPPGDHA</sequence>